<sequence length="434" mass="49696">VNVILEGMKWLGLDWDEGPGKGGGYGPYYQMQRLHLYQEYTEKLLKDKKAYRCYCTREELAESRKKQARGSKPLKYDRHCFSISEEEKKKYETEGRKPVIRLKIPAEKIVFNDLLRGEVAFDGELLSDFVIMKSDGIPTYNYAVVIDDALMKITDVMRGDDHISNTPKQILIYEALGLAIPKFAHIPMIMGQDHTRLSKRHGATSVMEYKKIGYIPEAVVNYIAHLGWSPGDEREIFPPGELIKEFSLDKISKHAAVFSMEKLNWFNSEYLKKMSIDSLTKMLLPFLKEANYIEKEEGLSSVKNEYIKKVVKLMQGRIKNFSQFIDYADYFFIDKIDIEPQAFDSVLNKEGVPGILQALKEKLSALKCWDEESIENAVREVASSLQIKGGQIIHPTRVAFSGKKVGPGLFELMLVLGQDKTVKRLKEAIEKIKK</sequence>
<dbReference type="InterPro" id="IPR004527">
    <property type="entry name" value="Glu-tRNA-ligase_bac/mito"/>
</dbReference>
<dbReference type="InterPro" id="IPR008925">
    <property type="entry name" value="aa_tRNA-synth_I_cd-bd_sf"/>
</dbReference>
<gene>
    <name evidence="9" type="ORF">S01H1_01550</name>
</gene>
<dbReference type="GO" id="GO:0005829">
    <property type="term" value="C:cytosol"/>
    <property type="evidence" value="ECO:0007669"/>
    <property type="project" value="TreeGrafter"/>
</dbReference>
<dbReference type="HAMAP" id="MF_00022">
    <property type="entry name" value="Glu_tRNA_synth_type1"/>
    <property type="match status" value="1"/>
</dbReference>
<reference evidence="9" key="1">
    <citation type="journal article" date="2014" name="Front. Microbiol.">
        <title>High frequency of phylogenetically diverse reductive dehalogenase-homologous genes in deep subseafloor sedimentary metagenomes.</title>
        <authorList>
            <person name="Kawai M."/>
            <person name="Futagami T."/>
            <person name="Toyoda A."/>
            <person name="Takaki Y."/>
            <person name="Nishi S."/>
            <person name="Hori S."/>
            <person name="Arai W."/>
            <person name="Tsubouchi T."/>
            <person name="Morono Y."/>
            <person name="Uchiyama I."/>
            <person name="Ito T."/>
            <person name="Fujiyama A."/>
            <person name="Inagaki F."/>
            <person name="Takami H."/>
        </authorList>
    </citation>
    <scope>NUCLEOTIDE SEQUENCE</scope>
    <source>
        <strain evidence="9">Expedition CK06-06</strain>
    </source>
</reference>
<evidence type="ECO:0000256" key="3">
    <source>
        <dbReference type="ARBA" id="ARBA00022741"/>
    </source>
</evidence>
<dbReference type="Pfam" id="PF00749">
    <property type="entry name" value="tRNA-synt_1c"/>
    <property type="match status" value="1"/>
</dbReference>
<dbReference type="SUPFAM" id="SSF52374">
    <property type="entry name" value="Nucleotidylyl transferase"/>
    <property type="match status" value="1"/>
</dbReference>
<feature type="domain" description="Glutamyl/glutaminyl-tRNA synthetase class Ib catalytic" evidence="7">
    <location>
        <begin position="2"/>
        <end position="265"/>
    </location>
</feature>
<dbReference type="Gene3D" id="1.10.10.350">
    <property type="match status" value="1"/>
</dbReference>
<comment type="similarity">
    <text evidence="1">Belongs to the class-I aminoacyl-tRNA synthetase family. Glutamate--tRNA ligase type 1 subfamily.</text>
</comment>
<dbReference type="GO" id="GO:0005524">
    <property type="term" value="F:ATP binding"/>
    <property type="evidence" value="ECO:0007669"/>
    <property type="project" value="UniProtKB-KW"/>
</dbReference>
<evidence type="ECO:0000256" key="6">
    <source>
        <dbReference type="ARBA" id="ARBA00023146"/>
    </source>
</evidence>
<name>X0T112_9ZZZZ</name>
<dbReference type="GO" id="GO:0006424">
    <property type="term" value="P:glutamyl-tRNA aminoacylation"/>
    <property type="evidence" value="ECO:0007669"/>
    <property type="project" value="InterPro"/>
</dbReference>
<evidence type="ECO:0000256" key="5">
    <source>
        <dbReference type="ARBA" id="ARBA00022917"/>
    </source>
</evidence>
<feature type="domain" description="Aminoacyl-tRNA synthetase class I anticodon-binding" evidence="8">
    <location>
        <begin position="279"/>
        <end position="429"/>
    </location>
</feature>
<dbReference type="GO" id="GO:0000049">
    <property type="term" value="F:tRNA binding"/>
    <property type="evidence" value="ECO:0007669"/>
    <property type="project" value="InterPro"/>
</dbReference>
<comment type="caution">
    <text evidence="9">The sequence shown here is derived from an EMBL/GenBank/DDBJ whole genome shotgun (WGS) entry which is preliminary data.</text>
</comment>
<dbReference type="InterPro" id="IPR020058">
    <property type="entry name" value="Glu/Gln-tRNA-synth_Ib_cat-dom"/>
</dbReference>
<evidence type="ECO:0000256" key="4">
    <source>
        <dbReference type="ARBA" id="ARBA00022840"/>
    </source>
</evidence>
<dbReference type="PANTHER" id="PTHR43311">
    <property type="entry name" value="GLUTAMATE--TRNA LIGASE"/>
    <property type="match status" value="1"/>
</dbReference>
<dbReference type="InterPro" id="IPR014729">
    <property type="entry name" value="Rossmann-like_a/b/a_fold"/>
</dbReference>
<dbReference type="InterPro" id="IPR045462">
    <property type="entry name" value="aa-tRNA-synth_I_cd-bd"/>
</dbReference>
<evidence type="ECO:0000313" key="9">
    <source>
        <dbReference type="EMBL" id="GAF81031.1"/>
    </source>
</evidence>
<dbReference type="InterPro" id="IPR020751">
    <property type="entry name" value="aa-tRNA-synth_I_codon-bd_sub2"/>
</dbReference>
<evidence type="ECO:0000259" key="7">
    <source>
        <dbReference type="Pfam" id="PF00749"/>
    </source>
</evidence>
<evidence type="ECO:0000256" key="2">
    <source>
        <dbReference type="ARBA" id="ARBA00022598"/>
    </source>
</evidence>
<keyword evidence="3" id="KW-0547">Nucleotide-binding</keyword>
<dbReference type="InterPro" id="IPR020752">
    <property type="entry name" value="Glu-tRNA-synth_I_codon-bd_sub1"/>
</dbReference>
<keyword evidence="4" id="KW-0067">ATP-binding</keyword>
<dbReference type="AlphaFoldDB" id="X0T112"/>
<dbReference type="GO" id="GO:0004818">
    <property type="term" value="F:glutamate-tRNA ligase activity"/>
    <property type="evidence" value="ECO:0007669"/>
    <property type="project" value="InterPro"/>
</dbReference>
<dbReference type="Gene3D" id="3.40.50.620">
    <property type="entry name" value="HUPs"/>
    <property type="match status" value="1"/>
</dbReference>
<feature type="non-terminal residue" evidence="9">
    <location>
        <position position="1"/>
    </location>
</feature>
<keyword evidence="5" id="KW-0648">Protein biosynthesis</keyword>
<organism evidence="9">
    <name type="scientific">marine sediment metagenome</name>
    <dbReference type="NCBI Taxonomy" id="412755"/>
    <lineage>
        <taxon>unclassified sequences</taxon>
        <taxon>metagenomes</taxon>
        <taxon>ecological metagenomes</taxon>
    </lineage>
</organism>
<dbReference type="InterPro" id="IPR049940">
    <property type="entry name" value="GluQ/Sye"/>
</dbReference>
<accession>X0T112</accession>
<dbReference type="NCBIfam" id="TIGR00464">
    <property type="entry name" value="gltX_bact"/>
    <property type="match status" value="1"/>
</dbReference>
<dbReference type="EMBL" id="BARS01000681">
    <property type="protein sequence ID" value="GAF81031.1"/>
    <property type="molecule type" value="Genomic_DNA"/>
</dbReference>
<keyword evidence="2" id="KW-0436">Ligase</keyword>
<evidence type="ECO:0000256" key="1">
    <source>
        <dbReference type="ARBA" id="ARBA00007894"/>
    </source>
</evidence>
<protein>
    <submittedName>
        <fullName evidence="9">Uncharacterized protein</fullName>
    </submittedName>
</protein>
<dbReference type="PANTHER" id="PTHR43311:SF2">
    <property type="entry name" value="GLUTAMATE--TRNA LIGASE, MITOCHONDRIAL-RELATED"/>
    <property type="match status" value="1"/>
</dbReference>
<dbReference type="Gene3D" id="1.10.8.70">
    <property type="entry name" value="Glutamate-tRNA synthetase, class I, anticodon-binding domain 1"/>
    <property type="match status" value="1"/>
</dbReference>
<dbReference type="Pfam" id="PF19269">
    <property type="entry name" value="Anticodon_2"/>
    <property type="match status" value="1"/>
</dbReference>
<keyword evidence="6" id="KW-0030">Aminoacyl-tRNA synthetase</keyword>
<evidence type="ECO:0000259" key="8">
    <source>
        <dbReference type="Pfam" id="PF19269"/>
    </source>
</evidence>
<dbReference type="SUPFAM" id="SSF48163">
    <property type="entry name" value="An anticodon-binding domain of class I aminoacyl-tRNA synthetases"/>
    <property type="match status" value="1"/>
</dbReference>
<proteinExistence type="inferred from homology"/>